<name>A0A4Z1FAW6_9HELO</name>
<comment type="caution">
    <text evidence="1">The sequence shown here is derived from an EMBL/GenBank/DDBJ whole genome shotgun (WGS) entry which is preliminary data.</text>
</comment>
<protein>
    <submittedName>
        <fullName evidence="1">Uncharacterized protein</fullName>
    </submittedName>
</protein>
<dbReference type="EMBL" id="PQXI01000294">
    <property type="protein sequence ID" value="TGO20449.1"/>
    <property type="molecule type" value="Genomic_DNA"/>
</dbReference>
<evidence type="ECO:0000313" key="2">
    <source>
        <dbReference type="Proteomes" id="UP000297910"/>
    </source>
</evidence>
<dbReference type="AlphaFoldDB" id="A0A4Z1FAW6"/>
<keyword evidence="2" id="KW-1185">Reference proteome</keyword>
<proteinExistence type="predicted"/>
<organism evidence="1 2">
    <name type="scientific">Botrytis paeoniae</name>
    <dbReference type="NCBI Taxonomy" id="278948"/>
    <lineage>
        <taxon>Eukaryota</taxon>
        <taxon>Fungi</taxon>
        <taxon>Dikarya</taxon>
        <taxon>Ascomycota</taxon>
        <taxon>Pezizomycotina</taxon>
        <taxon>Leotiomycetes</taxon>
        <taxon>Helotiales</taxon>
        <taxon>Sclerotiniaceae</taxon>
        <taxon>Botrytis</taxon>
    </lineage>
</organism>
<dbReference type="Proteomes" id="UP000297910">
    <property type="component" value="Unassembled WGS sequence"/>
</dbReference>
<gene>
    <name evidence="1" type="ORF">BPAE_0295g00120</name>
</gene>
<accession>A0A4Z1FAW6</accession>
<sequence>MASTNPKYLGVIIKASAKASPAVTLWCIAGAWGELVKEAIQNINSFDKTKRAQVRAQIKRGDQGEVVWMVIDPNNLAHRRAIAYAFSQDQDMALMAFYNSKRAVNMLSRNEEIPSTMHGLGADSGTVTRNMNREQNSDLYANFGRFVLRQTAELTNADIAALSSGVSNLVMLAHREAGLNREKFLTSVFFNWDTSYVPPGGPPTLPDKIVSDASIACGFWRTDCYSQSERSQAKAANKLPSEMGFPERPAFQKAGAEVLIKARPGIVAPTLGFVNRNHQFEQEDNIAFSCSANAIMLIWLVRRRLYHWHSLQEAIAWDQSVEYIVLEDETVFQPRRPFQSYFQMFGSAMGEGTVMGNATAGDTYYPRWLGG</sequence>
<reference evidence="1 2" key="1">
    <citation type="submission" date="2017-12" db="EMBL/GenBank/DDBJ databases">
        <title>Comparative genomics of Botrytis spp.</title>
        <authorList>
            <person name="Valero-Jimenez C.A."/>
            <person name="Tapia P."/>
            <person name="Veloso J."/>
            <person name="Silva-Moreno E."/>
            <person name="Staats M."/>
            <person name="Valdes J.H."/>
            <person name="Van Kan J.A.L."/>
        </authorList>
    </citation>
    <scope>NUCLEOTIDE SEQUENCE [LARGE SCALE GENOMIC DNA]</scope>
    <source>
        <strain evidence="1 2">Bp0003</strain>
    </source>
</reference>
<evidence type="ECO:0000313" key="1">
    <source>
        <dbReference type="EMBL" id="TGO20449.1"/>
    </source>
</evidence>